<feature type="region of interest" description="Disordered" evidence="7">
    <location>
        <begin position="1"/>
        <end position="20"/>
    </location>
</feature>
<feature type="transmembrane region" description="Helical" evidence="8">
    <location>
        <begin position="406"/>
        <end position="423"/>
    </location>
</feature>
<reference evidence="9 10" key="1">
    <citation type="journal article" date="2021" name="Comput. Struct. Biotechnol. J.">
        <title>De novo genome assembly of the potent medicinal plant Rehmannia glutinosa using nanopore technology.</title>
        <authorList>
            <person name="Ma L."/>
            <person name="Dong C."/>
            <person name="Song C."/>
            <person name="Wang X."/>
            <person name="Zheng X."/>
            <person name="Niu Y."/>
            <person name="Chen S."/>
            <person name="Feng W."/>
        </authorList>
    </citation>
    <scope>NUCLEOTIDE SEQUENCE [LARGE SCALE GENOMIC DNA]</scope>
    <source>
        <strain evidence="9">DH-2019</strain>
    </source>
</reference>
<dbReference type="Pfam" id="PF07690">
    <property type="entry name" value="MFS_1"/>
    <property type="match status" value="1"/>
</dbReference>
<comment type="subcellular location">
    <subcellularLocation>
        <location evidence="1">Membrane</location>
        <topology evidence="1">Multi-pass membrane protein</topology>
    </subcellularLocation>
</comment>
<keyword evidence="4 8" id="KW-0472">Membrane</keyword>
<name>A0ABR0UPD3_REHGL</name>
<keyword evidence="10" id="KW-1185">Reference proteome</keyword>
<dbReference type="Gene3D" id="1.20.1250.20">
    <property type="entry name" value="MFS general substrate transporter like domains"/>
    <property type="match status" value="2"/>
</dbReference>
<comment type="similarity">
    <text evidence="5">Belongs to the major facilitator superfamily. Phosphate:H(+) symporter (TC 2.A.1.9) family.</text>
</comment>
<sequence>MTDPNPLLSRTGSSQPDNPPPLIEVIKQDHPSLDDTIEHCIGEIGWTQIFQATLVSFAWFFDAQQTFISVFTDAEPKWSCTHNNHTSCNTKNNLCQLSGDAWSWDFPATTSVISEWSLQCAGSIITGLPASCFFLGCLVGGFALATLADSALGRKKMLVLSSLLMSLTGVVTAFSTNVWIYATLRFVSGFGRATVGTCALVLSTELVGRKWRENVGIIGVPRWLFIKGRKEEFAETLRSIACPANRTGLTQSFFGRCTEWEEKSQETDIFSAVKILLNRGWSFRRLTAVMVVGFGIGMIYYGMPLGLGNLSFDLYLSVTLNALSEFPASLVTFLLIGKLGRRGFVLGLALLSGICSVSCVLVKWKGMQIALELVSFFSACTAFDVVLIYTIELFPTCVRNCAVSMVRQALVFGGALSPVLVAAGRKNGLLSYGVFGVTISICGLFVALLPETRDKILCDTMEEEERKDAVSDGMSHTTKQSRLLVERGRSRARHGPKKTQAGRFNACLHFDILHLQMTHHCLHSQFQWFDPHVVSKMVQLAT</sequence>
<feature type="transmembrane region" description="Helical" evidence="8">
    <location>
        <begin position="376"/>
        <end position="394"/>
    </location>
</feature>
<dbReference type="Proteomes" id="UP001318860">
    <property type="component" value="Unassembled WGS sequence"/>
</dbReference>
<organism evidence="9 10">
    <name type="scientific">Rehmannia glutinosa</name>
    <name type="common">Chinese foxglove</name>
    <dbReference type="NCBI Taxonomy" id="99300"/>
    <lineage>
        <taxon>Eukaryota</taxon>
        <taxon>Viridiplantae</taxon>
        <taxon>Streptophyta</taxon>
        <taxon>Embryophyta</taxon>
        <taxon>Tracheophyta</taxon>
        <taxon>Spermatophyta</taxon>
        <taxon>Magnoliopsida</taxon>
        <taxon>eudicotyledons</taxon>
        <taxon>Gunneridae</taxon>
        <taxon>Pentapetalae</taxon>
        <taxon>asterids</taxon>
        <taxon>lamiids</taxon>
        <taxon>Lamiales</taxon>
        <taxon>Orobanchaceae</taxon>
        <taxon>Rehmannieae</taxon>
        <taxon>Rehmannia</taxon>
    </lineage>
</organism>
<keyword evidence="2 8" id="KW-0812">Transmembrane</keyword>
<feature type="transmembrane region" description="Helical" evidence="8">
    <location>
        <begin position="286"/>
        <end position="303"/>
    </location>
</feature>
<dbReference type="PANTHER" id="PTHR24064">
    <property type="entry name" value="SOLUTE CARRIER FAMILY 22 MEMBER"/>
    <property type="match status" value="1"/>
</dbReference>
<accession>A0ABR0UPD3</accession>
<comment type="catalytic activity">
    <reaction evidence="6">
        <text>phosphate(in) + H(+)(in) = phosphate(out) + H(+)(out)</text>
        <dbReference type="Rhea" id="RHEA:29939"/>
        <dbReference type="ChEBI" id="CHEBI:15378"/>
        <dbReference type="ChEBI" id="CHEBI:43474"/>
    </reaction>
    <physiologicalReaction direction="right-to-left" evidence="6">
        <dbReference type="Rhea" id="RHEA:29941"/>
    </physiologicalReaction>
</comment>
<dbReference type="InterPro" id="IPR011701">
    <property type="entry name" value="MFS"/>
</dbReference>
<keyword evidence="3 8" id="KW-1133">Transmembrane helix</keyword>
<dbReference type="SUPFAM" id="SSF103473">
    <property type="entry name" value="MFS general substrate transporter"/>
    <property type="match status" value="1"/>
</dbReference>
<protein>
    <submittedName>
        <fullName evidence="9">Uncharacterized protein</fullName>
    </submittedName>
</protein>
<evidence type="ECO:0000313" key="9">
    <source>
        <dbReference type="EMBL" id="KAK6124550.1"/>
    </source>
</evidence>
<evidence type="ECO:0000256" key="6">
    <source>
        <dbReference type="ARBA" id="ARBA00049011"/>
    </source>
</evidence>
<evidence type="ECO:0000313" key="10">
    <source>
        <dbReference type="Proteomes" id="UP001318860"/>
    </source>
</evidence>
<dbReference type="EMBL" id="JABTTQ020002388">
    <property type="protein sequence ID" value="KAK6124550.1"/>
    <property type="molecule type" value="Genomic_DNA"/>
</dbReference>
<evidence type="ECO:0000256" key="4">
    <source>
        <dbReference type="ARBA" id="ARBA00023136"/>
    </source>
</evidence>
<gene>
    <name evidence="9" type="ORF">DH2020_041698</name>
</gene>
<evidence type="ECO:0000256" key="2">
    <source>
        <dbReference type="ARBA" id="ARBA00022692"/>
    </source>
</evidence>
<feature type="transmembrane region" description="Helical" evidence="8">
    <location>
        <begin position="124"/>
        <end position="145"/>
    </location>
</feature>
<comment type="caution">
    <text evidence="9">The sequence shown here is derived from an EMBL/GenBank/DDBJ whole genome shotgun (WGS) entry which is preliminary data.</text>
</comment>
<feature type="transmembrane region" description="Helical" evidence="8">
    <location>
        <begin position="429"/>
        <end position="449"/>
    </location>
</feature>
<evidence type="ECO:0000256" key="7">
    <source>
        <dbReference type="SAM" id="MobiDB-lite"/>
    </source>
</evidence>
<evidence type="ECO:0000256" key="5">
    <source>
        <dbReference type="ARBA" id="ARBA00044504"/>
    </source>
</evidence>
<feature type="transmembrane region" description="Helical" evidence="8">
    <location>
        <begin position="343"/>
        <end position="364"/>
    </location>
</feature>
<evidence type="ECO:0000256" key="3">
    <source>
        <dbReference type="ARBA" id="ARBA00022989"/>
    </source>
</evidence>
<feature type="transmembrane region" description="Helical" evidence="8">
    <location>
        <begin position="157"/>
        <end position="180"/>
    </location>
</feature>
<proteinExistence type="inferred from homology"/>
<evidence type="ECO:0000256" key="1">
    <source>
        <dbReference type="ARBA" id="ARBA00004141"/>
    </source>
</evidence>
<evidence type="ECO:0000256" key="8">
    <source>
        <dbReference type="SAM" id="Phobius"/>
    </source>
</evidence>
<dbReference type="InterPro" id="IPR036259">
    <property type="entry name" value="MFS_trans_sf"/>
</dbReference>